<sequence>MFHTRCIILAGLVCEAVLLTVLPGHASQQDQQKDSMAGMNMSSGGKGNMNDMADMKNMGPSMAAMAGHMTITPVRPKQPGDEARAKEIVAEAKATMERYKDYRKALADGYVIANPKLEQPQYHFNKEANARDADLRFDPTKPTSLLYRRTPYQQYKLEGVMYTARPNATEEDLNNRIPLSVARWHEHTNFCEAPADRVKDYQSAHPKFGMFGSINTKEACEAEGGIFHPYMFTWMIHVFPYESDFKDVFSMNDDMPHVH</sequence>
<evidence type="ECO:0000313" key="3">
    <source>
        <dbReference type="EMBL" id="XCB32878.1"/>
    </source>
</evidence>
<keyword evidence="2" id="KW-0732">Signal</keyword>
<dbReference type="RefSeq" id="WP_353063716.1">
    <property type="nucleotide sequence ID" value="NZ_CP132942.1"/>
</dbReference>
<gene>
    <name evidence="3" type="ORF">RBB77_21035</name>
</gene>
<dbReference type="EMBL" id="CP132942">
    <property type="protein sequence ID" value="XCB32878.1"/>
    <property type="molecule type" value="Genomic_DNA"/>
</dbReference>
<accession>A0AAU7ZPK6</accession>
<organism evidence="3">
    <name type="scientific">Tunturiibacter psychrotolerans</name>
    <dbReference type="NCBI Taxonomy" id="3069686"/>
    <lineage>
        <taxon>Bacteria</taxon>
        <taxon>Pseudomonadati</taxon>
        <taxon>Acidobacteriota</taxon>
        <taxon>Terriglobia</taxon>
        <taxon>Terriglobales</taxon>
        <taxon>Acidobacteriaceae</taxon>
        <taxon>Tunturiibacter</taxon>
    </lineage>
</organism>
<feature type="region of interest" description="Disordered" evidence="1">
    <location>
        <begin position="26"/>
        <end position="50"/>
    </location>
</feature>
<feature type="signal peptide" evidence="2">
    <location>
        <begin position="1"/>
        <end position="26"/>
    </location>
</feature>
<proteinExistence type="predicted"/>
<feature type="chain" id="PRO_5043392180" evidence="2">
    <location>
        <begin position="27"/>
        <end position="259"/>
    </location>
</feature>
<reference evidence="3" key="1">
    <citation type="submission" date="2023-08" db="EMBL/GenBank/DDBJ databases">
        <authorList>
            <person name="Messyasz A."/>
            <person name="Mannisto M.K."/>
            <person name="Kerkhof L.J."/>
            <person name="Haggblom M."/>
        </authorList>
    </citation>
    <scope>NUCLEOTIDE SEQUENCE</scope>
    <source>
        <strain evidence="3">X5P6</strain>
    </source>
</reference>
<dbReference type="KEGG" id="tpsc:RBB77_21035"/>
<dbReference type="AlphaFoldDB" id="A0AAU7ZPK6"/>
<evidence type="ECO:0000256" key="1">
    <source>
        <dbReference type="SAM" id="MobiDB-lite"/>
    </source>
</evidence>
<evidence type="ECO:0000256" key="2">
    <source>
        <dbReference type="SAM" id="SignalP"/>
    </source>
</evidence>
<name>A0AAU7ZPK6_9BACT</name>
<reference evidence="3" key="2">
    <citation type="journal article" date="2024" name="Environ. Microbiol.">
        <title>Genome analysis and description of Tunturibacter gen. nov. expands the diversity of Terriglobia in tundra soils.</title>
        <authorList>
            <person name="Messyasz A."/>
            <person name="Mannisto M.K."/>
            <person name="Kerkhof L.J."/>
            <person name="Haggblom M.M."/>
        </authorList>
    </citation>
    <scope>NUCLEOTIDE SEQUENCE</scope>
    <source>
        <strain evidence="3">X5P6</strain>
    </source>
</reference>
<protein>
    <submittedName>
        <fullName evidence="3">Uncharacterized protein</fullName>
    </submittedName>
</protein>